<gene>
    <name evidence="2" type="ORF">B0T14DRAFT_569082</name>
</gene>
<feature type="compositionally biased region" description="Pro residues" evidence="1">
    <location>
        <begin position="260"/>
        <end position="274"/>
    </location>
</feature>
<feature type="compositionally biased region" description="Polar residues" evidence="1">
    <location>
        <begin position="355"/>
        <end position="370"/>
    </location>
</feature>
<feature type="compositionally biased region" description="Polar residues" evidence="1">
    <location>
        <begin position="126"/>
        <end position="138"/>
    </location>
</feature>
<reference evidence="2" key="1">
    <citation type="submission" date="2023-06" db="EMBL/GenBank/DDBJ databases">
        <title>Genome-scale phylogeny and comparative genomics of the fungal order Sordariales.</title>
        <authorList>
            <consortium name="Lawrence Berkeley National Laboratory"/>
            <person name="Hensen N."/>
            <person name="Bonometti L."/>
            <person name="Westerberg I."/>
            <person name="Brannstrom I.O."/>
            <person name="Guillou S."/>
            <person name="Cros-Aarteil S."/>
            <person name="Calhoun S."/>
            <person name="Haridas S."/>
            <person name="Kuo A."/>
            <person name="Mondo S."/>
            <person name="Pangilinan J."/>
            <person name="Riley R."/>
            <person name="Labutti K."/>
            <person name="Andreopoulos B."/>
            <person name="Lipzen A."/>
            <person name="Chen C."/>
            <person name="Yanf M."/>
            <person name="Daum C."/>
            <person name="Ng V."/>
            <person name="Clum A."/>
            <person name="Steindorff A."/>
            <person name="Ohm R."/>
            <person name="Martin F."/>
            <person name="Silar P."/>
            <person name="Natvig D."/>
            <person name="Lalanne C."/>
            <person name="Gautier V."/>
            <person name="Ament-Velasquez S.L."/>
            <person name="Kruys A."/>
            <person name="Hutchinson M.I."/>
            <person name="Powell A.J."/>
            <person name="Barry K."/>
            <person name="Miller A.N."/>
            <person name="Grigoriev I.V."/>
            <person name="Debuchy R."/>
            <person name="Gladieux P."/>
            <person name="Thoren M.H."/>
            <person name="Johannesson H."/>
        </authorList>
    </citation>
    <scope>NUCLEOTIDE SEQUENCE</scope>
    <source>
        <strain evidence="2">CBS 606.72</strain>
    </source>
</reference>
<protein>
    <submittedName>
        <fullName evidence="2">Uncharacterized protein</fullName>
    </submittedName>
</protein>
<feature type="region of interest" description="Disordered" evidence="1">
    <location>
        <begin position="1"/>
        <end position="374"/>
    </location>
</feature>
<name>A0AA39WLJ3_9PEZI</name>
<feature type="compositionally biased region" description="Polar residues" evidence="1">
    <location>
        <begin position="213"/>
        <end position="230"/>
    </location>
</feature>
<dbReference type="Proteomes" id="UP001175000">
    <property type="component" value="Unassembled WGS sequence"/>
</dbReference>
<organism evidence="2 3">
    <name type="scientific">Immersiella caudata</name>
    <dbReference type="NCBI Taxonomy" id="314043"/>
    <lineage>
        <taxon>Eukaryota</taxon>
        <taxon>Fungi</taxon>
        <taxon>Dikarya</taxon>
        <taxon>Ascomycota</taxon>
        <taxon>Pezizomycotina</taxon>
        <taxon>Sordariomycetes</taxon>
        <taxon>Sordariomycetidae</taxon>
        <taxon>Sordariales</taxon>
        <taxon>Lasiosphaeriaceae</taxon>
        <taxon>Immersiella</taxon>
    </lineage>
</organism>
<feature type="compositionally biased region" description="Basic and acidic residues" evidence="1">
    <location>
        <begin position="341"/>
        <end position="354"/>
    </location>
</feature>
<accession>A0AA39WLJ3</accession>
<comment type="caution">
    <text evidence="2">The sequence shown here is derived from an EMBL/GenBank/DDBJ whole genome shotgun (WGS) entry which is preliminary data.</text>
</comment>
<evidence type="ECO:0000256" key="1">
    <source>
        <dbReference type="SAM" id="MobiDB-lite"/>
    </source>
</evidence>
<dbReference type="EMBL" id="JAULSU010000005">
    <property type="protein sequence ID" value="KAK0617592.1"/>
    <property type="molecule type" value="Genomic_DNA"/>
</dbReference>
<feature type="compositionally biased region" description="Polar residues" evidence="1">
    <location>
        <begin position="52"/>
        <end position="61"/>
    </location>
</feature>
<evidence type="ECO:0000313" key="2">
    <source>
        <dbReference type="EMBL" id="KAK0617592.1"/>
    </source>
</evidence>
<feature type="compositionally biased region" description="Basic and acidic residues" evidence="1">
    <location>
        <begin position="31"/>
        <end position="45"/>
    </location>
</feature>
<dbReference type="AlphaFoldDB" id="A0AA39WLJ3"/>
<evidence type="ECO:0000313" key="3">
    <source>
        <dbReference type="Proteomes" id="UP001175000"/>
    </source>
</evidence>
<feature type="compositionally biased region" description="Basic and acidic residues" evidence="1">
    <location>
        <begin position="441"/>
        <end position="457"/>
    </location>
</feature>
<feature type="region of interest" description="Disordered" evidence="1">
    <location>
        <begin position="433"/>
        <end position="457"/>
    </location>
</feature>
<proteinExistence type="predicted"/>
<sequence>MPAKPNVDPTPAQEKSKVSRWAKKVFGAGSKDSDENQEHHIKEFVNARPVGQTPTVPSTSRPLAESRGSVPSDPSRLSSPSFKAPFGNFASSFDDVNLTAGFSPTESHGGRSVMPTHPQNQREHWSNNGSFPTPQNGHDQPKLHAGGRDQLQYGSRVQAMAYSEVDGGSHLSAGSHPQSGPELPRRDTYPPNPPAELPENARAVNRPLRQEPAASQAQWTHQGPSSSHSSGRPADARLHQPENGTQRQVAAGGADITSYRPPPHGQPPNPPTAPQPNGQGSWSRGETREARAPPQHNYDYSPMHGGSRPHGPYGHEATPMGVPSQPVGQYDRGTLHAANEPQRHGNTETTEDRGFSQQRKAVGTDQRQGPGTQGGFLYPELAQVYDMLMKEVQPRWRNLEQYSTRLENENADLKVEKANLEVTAAEMQQALDNRTTTLQRENADDREKHRKELEREKEALRTERLNFKKQMDDLINAHHTAVQHFEEKLRLSEIRRLAEVEDEIQKRHDEVNKCTMEWQQKLDDERAQSSRLRNRMATFSTNDYVAITDPEFKEAMGSVSSALVNLCNRVGRRDGLVVPENIDPSGYWARQPSTRNWPKFVRHICWTILLKGFFSLPLGFGVFSHDKTGHEMLMWDYRRFIGDADPQDHSVALPTNSEANHSRAWNFKTIRHRTMAAETETARAHQHLEALIFKRCVSAVADEIRETLCILSLGSAEYSSTMLMDKMGNEIPEYEILSLTNLAGKLALMAGSQRAHVLVEGCAHGADARRLRGRFQREGAEGRETDGAATVDIMLQPCLRRVGDGHEDTSSGHVVVVGSYLSRS</sequence>
<keyword evidence="3" id="KW-1185">Reference proteome</keyword>